<evidence type="ECO:0000313" key="2">
    <source>
        <dbReference type="Proteomes" id="UP001140087"/>
    </source>
</evidence>
<comment type="caution">
    <text evidence="1">The sequence shown here is derived from an EMBL/GenBank/DDBJ whole genome shotgun (WGS) entry which is preliminary data.</text>
</comment>
<name>A0ACC1LCW0_9FUNG</name>
<keyword evidence="2" id="KW-1185">Reference proteome</keyword>
<gene>
    <name evidence="1" type="ORF">H4R21_001244</name>
</gene>
<sequence>MTQLPSLRTLLGMGRGKRKSTSALNASTHSSQGPDGAPASAAAAAAAPQPAAPAPPLPAHHGPQASQPEPPARLPVAATTGMRPAAPPPAVSEMAFGAAPPPYTPPGANLHLGFAAWQRQRRTRACENCHVKKVKCEGDGAQCTNCIRANVECRWIPMKKRGPKPKQRPHPAASADAPLRSAAADPALQPAPARAPPSVSMDTSSEAQSSVSPAIPARSYAAPDAPAALSPNGGPAFADTLPRRYSRSASIATSASSPMNLDRIIQPIQGPAPVHDANDAFGGAFGPVGAASTAAAEPFSQIVRGSEIAAAAAAAPDSIEEVLARFYSDEVPEDTRNAIVYYFGYFYAICPIFHPATFIRRVVAGEVDQILIDSLRASAARMINKYTSTMVDLDRLIEDIEERLLGYMGEPNLDFVRAVTIMAALNGGECRFMMYNALTCLAASLVTRLGWHMLDTQPVSPDVTWDEWVNLEIKRRTFYIVYGIDGYLSLVSDRSSTLPSLRVMTRLPGSTESWDDMAVRRLSDRLPTFFNRSQPGADLLKSAALVYPGFELVSLSAIMARINDFLWETKIALSTYAHGDNFRPNLKFFKGYAPTLAHIQLPITSMFAIAEFRQLHEDLVA</sequence>
<reference evidence="1" key="1">
    <citation type="submission" date="2022-07" db="EMBL/GenBank/DDBJ databases">
        <title>Phylogenomic reconstructions and comparative analyses of Kickxellomycotina fungi.</title>
        <authorList>
            <person name="Reynolds N.K."/>
            <person name="Stajich J.E."/>
            <person name="Barry K."/>
            <person name="Grigoriev I.V."/>
            <person name="Crous P."/>
            <person name="Smith M.E."/>
        </authorList>
    </citation>
    <scope>NUCLEOTIDE SEQUENCE</scope>
    <source>
        <strain evidence="1">BCRC 34780</strain>
    </source>
</reference>
<accession>A0ACC1LCW0</accession>
<evidence type="ECO:0000313" key="1">
    <source>
        <dbReference type="EMBL" id="KAJ2805480.1"/>
    </source>
</evidence>
<organism evidence="1 2">
    <name type="scientific">Coemansia helicoidea</name>
    <dbReference type="NCBI Taxonomy" id="1286919"/>
    <lineage>
        <taxon>Eukaryota</taxon>
        <taxon>Fungi</taxon>
        <taxon>Fungi incertae sedis</taxon>
        <taxon>Zoopagomycota</taxon>
        <taxon>Kickxellomycotina</taxon>
        <taxon>Kickxellomycetes</taxon>
        <taxon>Kickxellales</taxon>
        <taxon>Kickxellaceae</taxon>
        <taxon>Coemansia</taxon>
    </lineage>
</organism>
<proteinExistence type="predicted"/>
<protein>
    <submittedName>
        <fullName evidence="1">Uncharacterized protein</fullName>
    </submittedName>
</protein>
<feature type="non-terminal residue" evidence="1">
    <location>
        <position position="621"/>
    </location>
</feature>
<dbReference type="Proteomes" id="UP001140087">
    <property type="component" value="Unassembled WGS sequence"/>
</dbReference>
<dbReference type="EMBL" id="JANBUN010000239">
    <property type="protein sequence ID" value="KAJ2805480.1"/>
    <property type="molecule type" value="Genomic_DNA"/>
</dbReference>